<dbReference type="NCBIfam" id="TIGR00252">
    <property type="entry name" value="YraN family protein"/>
    <property type="match status" value="1"/>
</dbReference>
<dbReference type="PANTHER" id="PTHR34039">
    <property type="entry name" value="UPF0102 PROTEIN YRAN"/>
    <property type="match status" value="1"/>
</dbReference>
<dbReference type="Proteomes" id="UP000603602">
    <property type="component" value="Unassembled WGS sequence"/>
</dbReference>
<sequence length="137" mass="14649">MKRFLAGIQRSIVDAPGAGAQARGGAAEDLAERFLAAHGVHALARNVRCRGGEIDLVALDGDTVVFVEVRLRGNSAFGGPAASIAAHKQRRIILAARWWLAGAGKGMAHHPCRFDAVLMRALDVQNIQWLRGAFEAD</sequence>
<comment type="similarity">
    <text evidence="1 2">Belongs to the UPF0102 family.</text>
</comment>
<dbReference type="InterPro" id="IPR003509">
    <property type="entry name" value="UPF0102_YraN-like"/>
</dbReference>
<dbReference type="Pfam" id="PF02021">
    <property type="entry name" value="UPF0102"/>
    <property type="match status" value="1"/>
</dbReference>
<dbReference type="RefSeq" id="WP_187716207.1">
    <property type="nucleotide sequence ID" value="NZ_JACTAH010000001.1"/>
</dbReference>
<name>A0ABR9B4P5_9RHOO</name>
<evidence type="ECO:0000256" key="2">
    <source>
        <dbReference type="HAMAP-Rule" id="MF_00048"/>
    </source>
</evidence>
<comment type="caution">
    <text evidence="3">The sequence shown here is derived from an EMBL/GenBank/DDBJ whole genome shotgun (WGS) entry which is preliminary data.</text>
</comment>
<dbReference type="InterPro" id="IPR011856">
    <property type="entry name" value="tRNA_endonuc-like_dom_sf"/>
</dbReference>
<proteinExistence type="inferred from homology"/>
<dbReference type="EMBL" id="JACYTO010000001">
    <property type="protein sequence ID" value="MBD8501343.1"/>
    <property type="molecule type" value="Genomic_DNA"/>
</dbReference>
<dbReference type="NCBIfam" id="NF009150">
    <property type="entry name" value="PRK12497.1-3"/>
    <property type="match status" value="1"/>
</dbReference>
<evidence type="ECO:0000313" key="3">
    <source>
        <dbReference type="EMBL" id="MBD8501343.1"/>
    </source>
</evidence>
<protein>
    <recommendedName>
        <fullName evidence="2">UPF0102 protein IFO67_00405</fullName>
    </recommendedName>
</protein>
<dbReference type="HAMAP" id="MF_00048">
    <property type="entry name" value="UPF0102"/>
    <property type="match status" value="1"/>
</dbReference>
<dbReference type="Gene3D" id="3.40.1350.10">
    <property type="match status" value="1"/>
</dbReference>
<dbReference type="CDD" id="cd20736">
    <property type="entry name" value="PoNe_Nuclease"/>
    <property type="match status" value="1"/>
</dbReference>
<evidence type="ECO:0000313" key="4">
    <source>
        <dbReference type="Proteomes" id="UP000603602"/>
    </source>
</evidence>
<dbReference type="PANTHER" id="PTHR34039:SF1">
    <property type="entry name" value="UPF0102 PROTEIN YRAN"/>
    <property type="match status" value="1"/>
</dbReference>
<accession>A0ABR9B4P5</accession>
<evidence type="ECO:0000256" key="1">
    <source>
        <dbReference type="ARBA" id="ARBA00006738"/>
    </source>
</evidence>
<dbReference type="InterPro" id="IPR011335">
    <property type="entry name" value="Restrct_endonuc-II-like"/>
</dbReference>
<reference evidence="4" key="1">
    <citation type="submission" date="2023-07" db="EMBL/GenBank/DDBJ databases">
        <title>Thauera sp. CAU 1555 isolated from sand of Yaerae Beach.</title>
        <authorList>
            <person name="Kim W."/>
        </authorList>
    </citation>
    <scope>NUCLEOTIDE SEQUENCE [LARGE SCALE GENOMIC DNA]</scope>
    <source>
        <strain evidence="4">CAU 1555</strain>
    </source>
</reference>
<dbReference type="SUPFAM" id="SSF52980">
    <property type="entry name" value="Restriction endonuclease-like"/>
    <property type="match status" value="1"/>
</dbReference>
<keyword evidence="4" id="KW-1185">Reference proteome</keyword>
<gene>
    <name evidence="3" type="ORF">IFO67_00405</name>
</gene>
<organism evidence="3 4">
    <name type="scientific">Thauera sedimentorum</name>
    <dbReference type="NCBI Taxonomy" id="2767595"/>
    <lineage>
        <taxon>Bacteria</taxon>
        <taxon>Pseudomonadati</taxon>
        <taxon>Pseudomonadota</taxon>
        <taxon>Betaproteobacteria</taxon>
        <taxon>Rhodocyclales</taxon>
        <taxon>Zoogloeaceae</taxon>
        <taxon>Thauera</taxon>
    </lineage>
</organism>